<protein>
    <recommendedName>
        <fullName evidence="12">BTB domain-containing protein</fullName>
    </recommendedName>
</protein>
<organism evidence="10 11">
    <name type="scientific">Daphnia pulex</name>
    <name type="common">Water flea</name>
    <dbReference type="NCBI Taxonomy" id="6669"/>
    <lineage>
        <taxon>Eukaryota</taxon>
        <taxon>Metazoa</taxon>
        <taxon>Ecdysozoa</taxon>
        <taxon>Arthropoda</taxon>
        <taxon>Crustacea</taxon>
        <taxon>Branchiopoda</taxon>
        <taxon>Diplostraca</taxon>
        <taxon>Cladocera</taxon>
        <taxon>Anomopoda</taxon>
        <taxon>Daphniidae</taxon>
        <taxon>Daphnia</taxon>
    </lineage>
</organism>
<dbReference type="InterPro" id="IPR005818">
    <property type="entry name" value="Histone_H1/H5_H15"/>
</dbReference>
<dbReference type="eggNOG" id="KOG1987">
    <property type="taxonomic scope" value="Eukaryota"/>
</dbReference>
<dbReference type="PANTHER" id="PTHR24413">
    <property type="entry name" value="SPECKLE-TYPE POZ PROTEIN"/>
    <property type="match status" value="1"/>
</dbReference>
<dbReference type="GO" id="GO:0030162">
    <property type="term" value="P:regulation of proteolysis"/>
    <property type="evidence" value="ECO:0000318"/>
    <property type="project" value="GO_Central"/>
</dbReference>
<dbReference type="InterPro" id="IPR036388">
    <property type="entry name" value="WH-like_DNA-bd_sf"/>
</dbReference>
<gene>
    <name evidence="10" type="ORF">DAPPUDRAFT_225672</name>
</gene>
<keyword evidence="7" id="KW-0539">Nucleus</keyword>
<dbReference type="GO" id="GO:0042542">
    <property type="term" value="P:response to hydrogen peroxide"/>
    <property type="evidence" value="ECO:0007669"/>
    <property type="project" value="UniProtKB-ARBA"/>
</dbReference>
<dbReference type="InterPro" id="IPR000210">
    <property type="entry name" value="BTB/POZ_dom"/>
</dbReference>
<evidence type="ECO:0000313" key="11">
    <source>
        <dbReference type="Proteomes" id="UP000000305"/>
    </source>
</evidence>
<dbReference type="FunFam" id="1.10.10.10:FF:000140">
    <property type="entry name" value="Histone H1.0"/>
    <property type="match status" value="1"/>
</dbReference>
<dbReference type="SUPFAM" id="SSF46785">
    <property type="entry name" value="Winged helix' DNA-binding domain"/>
    <property type="match status" value="1"/>
</dbReference>
<dbReference type="OrthoDB" id="6368154at2759"/>
<dbReference type="Gene3D" id="1.10.10.10">
    <property type="entry name" value="Winged helix-like DNA-binding domain superfamily/Winged helix DNA-binding domain"/>
    <property type="match status" value="1"/>
</dbReference>
<dbReference type="GO" id="GO:0005737">
    <property type="term" value="C:cytoplasm"/>
    <property type="evidence" value="ECO:0000318"/>
    <property type="project" value="GO_Central"/>
</dbReference>
<evidence type="ECO:0000313" key="10">
    <source>
        <dbReference type="EMBL" id="EFX77440.1"/>
    </source>
</evidence>
<dbReference type="GO" id="GO:0009751">
    <property type="term" value="P:response to salicylic acid"/>
    <property type="evidence" value="ECO:0007669"/>
    <property type="project" value="UniProtKB-ARBA"/>
</dbReference>
<evidence type="ECO:0000256" key="3">
    <source>
        <dbReference type="ARBA" id="ARBA00004286"/>
    </source>
</evidence>
<dbReference type="GO" id="GO:0043161">
    <property type="term" value="P:proteasome-mediated ubiquitin-dependent protein catabolic process"/>
    <property type="evidence" value="ECO:0000318"/>
    <property type="project" value="GO_Central"/>
</dbReference>
<dbReference type="Proteomes" id="UP000000305">
    <property type="component" value="Unassembled WGS sequence"/>
</dbReference>
<dbReference type="KEGG" id="dpx:DAPPUDRAFT_225672"/>
<dbReference type="GO" id="GO:0031625">
    <property type="term" value="F:ubiquitin protein ligase binding"/>
    <property type="evidence" value="ECO:0000318"/>
    <property type="project" value="GO_Central"/>
</dbReference>
<dbReference type="GO" id="GO:0005634">
    <property type="term" value="C:nucleus"/>
    <property type="evidence" value="ECO:0000318"/>
    <property type="project" value="GO_Central"/>
</dbReference>
<dbReference type="GO" id="GO:0003677">
    <property type="term" value="F:DNA binding"/>
    <property type="evidence" value="ECO:0007669"/>
    <property type="project" value="UniProtKB-KW"/>
</dbReference>
<feature type="domain" description="H15" evidence="9">
    <location>
        <begin position="733"/>
        <end position="811"/>
    </location>
</feature>
<dbReference type="OMA" id="PILERGC"/>
<dbReference type="InterPro" id="IPR011333">
    <property type="entry name" value="SKP1/BTB/POZ_sf"/>
</dbReference>
<keyword evidence="6" id="KW-0238">DNA-binding</keyword>
<dbReference type="SMART" id="SM00526">
    <property type="entry name" value="H15"/>
    <property type="match status" value="1"/>
</dbReference>
<dbReference type="Gene3D" id="1.25.40.420">
    <property type="match status" value="1"/>
</dbReference>
<dbReference type="GO" id="GO:0000786">
    <property type="term" value="C:nucleosome"/>
    <property type="evidence" value="ECO:0007669"/>
    <property type="project" value="InterPro"/>
</dbReference>
<dbReference type="InParanoid" id="E9GSJ6"/>
<dbReference type="PROSITE" id="PS50097">
    <property type="entry name" value="BTB"/>
    <property type="match status" value="2"/>
</dbReference>
<keyword evidence="4" id="KW-0158">Chromosome</keyword>
<dbReference type="eggNOG" id="KOG4012">
    <property type="taxonomic scope" value="Eukaryota"/>
</dbReference>
<proteinExistence type="predicted"/>
<keyword evidence="11" id="KW-1185">Reference proteome</keyword>
<dbReference type="GO" id="GO:0006334">
    <property type="term" value="P:nucleosome assembly"/>
    <property type="evidence" value="ECO:0007669"/>
    <property type="project" value="InterPro"/>
</dbReference>
<dbReference type="SMART" id="SM00225">
    <property type="entry name" value="BTB"/>
    <property type="match status" value="2"/>
</dbReference>
<evidence type="ECO:0008006" key="12">
    <source>
        <dbReference type="Google" id="ProtNLM"/>
    </source>
</evidence>
<dbReference type="PROSITE" id="PS51504">
    <property type="entry name" value="H15"/>
    <property type="match status" value="1"/>
</dbReference>
<dbReference type="HOGENOM" id="CLU_334236_0_0_1"/>
<dbReference type="GO" id="GO:0046872">
    <property type="term" value="F:metal ion binding"/>
    <property type="evidence" value="ECO:0007669"/>
    <property type="project" value="UniProtKB-KW"/>
</dbReference>
<dbReference type="Pfam" id="PF00651">
    <property type="entry name" value="BTB"/>
    <property type="match status" value="2"/>
</dbReference>
<evidence type="ECO:0000256" key="4">
    <source>
        <dbReference type="ARBA" id="ARBA00022454"/>
    </source>
</evidence>
<dbReference type="SUPFAM" id="SSF54695">
    <property type="entry name" value="POZ domain"/>
    <property type="match status" value="2"/>
</dbReference>
<evidence type="ECO:0000256" key="2">
    <source>
        <dbReference type="ARBA" id="ARBA00004123"/>
    </source>
</evidence>
<evidence type="ECO:0000259" key="8">
    <source>
        <dbReference type="PROSITE" id="PS50097"/>
    </source>
</evidence>
<evidence type="ECO:0000259" key="9">
    <source>
        <dbReference type="PROSITE" id="PS51504"/>
    </source>
</evidence>
<accession>E9GSJ6</accession>
<dbReference type="Gene3D" id="3.30.710.10">
    <property type="entry name" value="Potassium Channel Kv1.1, Chain A"/>
    <property type="match status" value="2"/>
</dbReference>
<feature type="domain" description="BTB" evidence="8">
    <location>
        <begin position="170"/>
        <end position="238"/>
    </location>
</feature>
<dbReference type="GO" id="GO:0005516">
    <property type="term" value="F:calmodulin binding"/>
    <property type="evidence" value="ECO:0007669"/>
    <property type="project" value="UniProtKB-ARBA"/>
</dbReference>
<dbReference type="CDD" id="cd00073">
    <property type="entry name" value="H15"/>
    <property type="match status" value="1"/>
</dbReference>
<evidence type="ECO:0000256" key="1">
    <source>
        <dbReference type="ARBA" id="ARBA00002809"/>
    </source>
</evidence>
<dbReference type="CDD" id="cd18186">
    <property type="entry name" value="BTB_POZ_ZBTB_KLHL-like"/>
    <property type="match status" value="2"/>
</dbReference>
<evidence type="ECO:0000256" key="7">
    <source>
        <dbReference type="ARBA" id="ARBA00023242"/>
    </source>
</evidence>
<dbReference type="InterPro" id="IPR036390">
    <property type="entry name" value="WH_DNA-bd_sf"/>
</dbReference>
<dbReference type="AlphaFoldDB" id="E9GSJ6"/>
<comment type="function">
    <text evidence="1">Histones H1 are necessary for the condensation of nucleosome chains into higher-order structures.</text>
</comment>
<dbReference type="Pfam" id="PF00538">
    <property type="entry name" value="Linker_histone"/>
    <property type="match status" value="1"/>
</dbReference>
<comment type="subcellular location">
    <subcellularLocation>
        <location evidence="3">Chromosome</location>
    </subcellularLocation>
    <subcellularLocation>
        <location evidence="2">Nucleus</location>
    </subcellularLocation>
</comment>
<dbReference type="EMBL" id="GL732562">
    <property type="protein sequence ID" value="EFX77440.1"/>
    <property type="molecule type" value="Genomic_DNA"/>
</dbReference>
<dbReference type="FunFam" id="1.25.40.420:FF:000012">
    <property type="entry name" value="BTB/POZ and TAZ domain-containing protein 2"/>
    <property type="match status" value="1"/>
</dbReference>
<feature type="domain" description="BTB" evidence="8">
    <location>
        <begin position="571"/>
        <end position="639"/>
    </location>
</feature>
<keyword evidence="5" id="KW-0479">Metal-binding</keyword>
<sequence>MPVTVGEAASGLTSIVWKTKVKHVSQYHTNEKVQLNRFHPCAAYTVTCHLYSQTVNLKKNTYEIELYLVWHRQSTTLSGGEISVKPENHHRPFAIWGSVDGSDKFKLKELRGAGKKEWMSGLIPFKFSRSSKEKSLPLTCKFWVEFETFSRSQKNALKHVKDLYVQQSNCDVQFRFKGREQLGAHSVILAARSPVFAAMFQHNMKEAITGEVDIEDIQADIFDQLLHYIYSGRMSKPMTEASAHLLYAAADKYDIADLKKDCVKFLLSCVRVDNVLNLMIWSHNFSITKAKEATVAFAARHGKEICKLESWERLTKNYPGLSVLATRRMMENMFTLIIKPVVENPRKIQTEGGWGRKRTKEPCPAITNLILVKKIQSKQVVASNIRAVFRVSAELKMPFKVEQLDNNTSEVEWTVTIKPPNKKVDDETSLEETLQLFLYNSFELCKVTCYLSINQSKLGECTAFLRMEWHGNPTSNGLEGSSGGYRHLPCNISVSVDGSKRNPLKLVWVLKKSSWKSDALVISSNENGELNSSRKLPVNLIFQVKYEPSFCRGEKKALKLLTDIFVHQVDCDVQFECEGDRRIGGHSKILSARSQIFAGLFQKNTSENNADPIVIEDIAPEIFLSLLNYIYCGRISMPLTDETAQKLYVAASKFEIEDLEEDCIDYLLSCLTHDNVNNLITWSRQHSVEKLENAAHAFNEKELVASKKVDTAAATQKVIKNAPIKKSSVAPKSHPPYLAMVVEAIKTLKQNNKGSSRQAILNYILSSFKLGDDSKMANVHLKQALKKGVAQRVLFNTKGAHGAAGSFRLFNPQKDEVDIVAKNVTPEQFDPPTVKKAKLAASTSSTMKSSAVSVK</sequence>
<evidence type="ECO:0000256" key="5">
    <source>
        <dbReference type="ARBA" id="ARBA00022723"/>
    </source>
</evidence>
<feature type="non-terminal residue" evidence="10">
    <location>
        <position position="855"/>
    </location>
</feature>
<evidence type="ECO:0000256" key="6">
    <source>
        <dbReference type="ARBA" id="ARBA00023125"/>
    </source>
</evidence>
<dbReference type="eggNOG" id="KOG4441">
    <property type="taxonomic scope" value="Eukaryota"/>
</dbReference>
<reference evidence="10 11" key="1">
    <citation type="journal article" date="2011" name="Science">
        <title>The ecoresponsive genome of Daphnia pulex.</title>
        <authorList>
            <person name="Colbourne J.K."/>
            <person name="Pfrender M.E."/>
            <person name="Gilbert D."/>
            <person name="Thomas W.K."/>
            <person name="Tucker A."/>
            <person name="Oakley T.H."/>
            <person name="Tokishita S."/>
            <person name="Aerts A."/>
            <person name="Arnold G.J."/>
            <person name="Basu M.K."/>
            <person name="Bauer D.J."/>
            <person name="Caceres C.E."/>
            <person name="Carmel L."/>
            <person name="Casola C."/>
            <person name="Choi J.H."/>
            <person name="Detter J.C."/>
            <person name="Dong Q."/>
            <person name="Dusheyko S."/>
            <person name="Eads B.D."/>
            <person name="Frohlich T."/>
            <person name="Geiler-Samerotte K.A."/>
            <person name="Gerlach D."/>
            <person name="Hatcher P."/>
            <person name="Jogdeo S."/>
            <person name="Krijgsveld J."/>
            <person name="Kriventseva E.V."/>
            <person name="Kultz D."/>
            <person name="Laforsch C."/>
            <person name="Lindquist E."/>
            <person name="Lopez J."/>
            <person name="Manak J.R."/>
            <person name="Muller J."/>
            <person name="Pangilinan J."/>
            <person name="Patwardhan R.P."/>
            <person name="Pitluck S."/>
            <person name="Pritham E.J."/>
            <person name="Rechtsteiner A."/>
            <person name="Rho M."/>
            <person name="Rogozin I.B."/>
            <person name="Sakarya O."/>
            <person name="Salamov A."/>
            <person name="Schaack S."/>
            <person name="Shapiro H."/>
            <person name="Shiga Y."/>
            <person name="Skalitzky C."/>
            <person name="Smith Z."/>
            <person name="Souvorov A."/>
            <person name="Sung W."/>
            <person name="Tang Z."/>
            <person name="Tsuchiya D."/>
            <person name="Tu H."/>
            <person name="Vos H."/>
            <person name="Wang M."/>
            <person name="Wolf Y.I."/>
            <person name="Yamagata H."/>
            <person name="Yamada T."/>
            <person name="Ye Y."/>
            <person name="Shaw J.R."/>
            <person name="Andrews J."/>
            <person name="Crease T.J."/>
            <person name="Tang H."/>
            <person name="Lucas S.M."/>
            <person name="Robertson H.M."/>
            <person name="Bork P."/>
            <person name="Koonin E.V."/>
            <person name="Zdobnov E.M."/>
            <person name="Grigoriev I.V."/>
            <person name="Lynch M."/>
            <person name="Boore J.L."/>
        </authorList>
    </citation>
    <scope>NUCLEOTIDE SEQUENCE [LARGE SCALE GENOMIC DNA]</scope>
</reference>
<dbReference type="FunFam" id="3.30.710.10:FF:000226">
    <property type="entry name" value="Uncharacterized protein"/>
    <property type="match status" value="1"/>
</dbReference>
<name>E9GSJ6_DAPPU</name>